<evidence type="ECO:0000259" key="2">
    <source>
        <dbReference type="Pfam" id="PF04892"/>
    </source>
</evidence>
<gene>
    <name evidence="3" type="ORF">CWE09_11175</name>
</gene>
<dbReference type="NCBIfam" id="NF037970">
    <property type="entry name" value="vanZ_1"/>
    <property type="match status" value="1"/>
</dbReference>
<comment type="caution">
    <text evidence="3">The sequence shown here is derived from an EMBL/GenBank/DDBJ whole genome shotgun (WGS) entry which is preliminary data.</text>
</comment>
<keyword evidence="1" id="KW-0812">Transmembrane</keyword>
<dbReference type="PANTHER" id="PTHR28008">
    <property type="entry name" value="DOMAIN PROTEIN, PUTATIVE (AFU_ORTHOLOGUE AFUA_3G10980)-RELATED"/>
    <property type="match status" value="1"/>
</dbReference>
<dbReference type="Proteomes" id="UP000288293">
    <property type="component" value="Unassembled WGS sequence"/>
</dbReference>
<evidence type="ECO:0000313" key="3">
    <source>
        <dbReference type="EMBL" id="RUO24418.1"/>
    </source>
</evidence>
<proteinExistence type="predicted"/>
<feature type="domain" description="VanZ-like" evidence="2">
    <location>
        <begin position="22"/>
        <end position="102"/>
    </location>
</feature>
<dbReference type="AlphaFoldDB" id="A0A432W4K1"/>
<evidence type="ECO:0000313" key="4">
    <source>
        <dbReference type="Proteomes" id="UP000288293"/>
    </source>
</evidence>
<feature type="transmembrane region" description="Helical" evidence="1">
    <location>
        <begin position="59"/>
        <end position="78"/>
    </location>
</feature>
<dbReference type="RefSeq" id="WP_126804121.1">
    <property type="nucleotide sequence ID" value="NZ_PIPL01000002.1"/>
</dbReference>
<feature type="transmembrane region" description="Helical" evidence="1">
    <location>
        <begin position="36"/>
        <end position="52"/>
    </location>
</feature>
<accession>A0A432W4K1</accession>
<dbReference type="PANTHER" id="PTHR28008:SF1">
    <property type="entry name" value="DOMAIN PROTEIN, PUTATIVE (AFU_ORTHOLOGUE AFUA_3G10980)-RELATED"/>
    <property type="match status" value="1"/>
</dbReference>
<evidence type="ECO:0000256" key="1">
    <source>
        <dbReference type="SAM" id="Phobius"/>
    </source>
</evidence>
<dbReference type="OrthoDB" id="8564037at2"/>
<organism evidence="3 4">
    <name type="scientific">Aliidiomarina minuta</name>
    <dbReference type="NCBI Taxonomy" id="880057"/>
    <lineage>
        <taxon>Bacteria</taxon>
        <taxon>Pseudomonadati</taxon>
        <taxon>Pseudomonadota</taxon>
        <taxon>Gammaproteobacteria</taxon>
        <taxon>Alteromonadales</taxon>
        <taxon>Idiomarinaceae</taxon>
        <taxon>Aliidiomarina</taxon>
    </lineage>
</organism>
<dbReference type="InterPro" id="IPR006976">
    <property type="entry name" value="VanZ-like"/>
</dbReference>
<dbReference type="Pfam" id="PF04892">
    <property type="entry name" value="VanZ"/>
    <property type="match status" value="1"/>
</dbReference>
<protein>
    <recommendedName>
        <fullName evidence="2">VanZ-like domain-containing protein</fullName>
    </recommendedName>
</protein>
<keyword evidence="1" id="KW-0472">Membrane</keyword>
<feature type="transmembrane region" description="Helical" evidence="1">
    <location>
        <begin position="84"/>
        <end position="104"/>
    </location>
</feature>
<dbReference type="EMBL" id="PIPL01000002">
    <property type="protein sequence ID" value="RUO24418.1"/>
    <property type="molecule type" value="Genomic_DNA"/>
</dbReference>
<keyword evidence="1" id="KW-1133">Transmembrane helix</keyword>
<keyword evidence="4" id="KW-1185">Reference proteome</keyword>
<reference evidence="3 4" key="1">
    <citation type="journal article" date="2011" name="Front. Microbiol.">
        <title>Genomic signatures of strain selection and enhancement in Bacillus atrophaeus var. globigii, a historical biowarfare simulant.</title>
        <authorList>
            <person name="Gibbons H.S."/>
            <person name="Broomall S.M."/>
            <person name="McNew L.A."/>
            <person name="Daligault H."/>
            <person name="Chapman C."/>
            <person name="Bruce D."/>
            <person name="Karavis M."/>
            <person name="Krepps M."/>
            <person name="McGregor P.A."/>
            <person name="Hong C."/>
            <person name="Park K.H."/>
            <person name="Akmal A."/>
            <person name="Feldman A."/>
            <person name="Lin J.S."/>
            <person name="Chang W.E."/>
            <person name="Higgs B.W."/>
            <person name="Demirev P."/>
            <person name="Lindquist J."/>
            <person name="Liem A."/>
            <person name="Fochler E."/>
            <person name="Read T.D."/>
            <person name="Tapia R."/>
            <person name="Johnson S."/>
            <person name="Bishop-Lilly K.A."/>
            <person name="Detter C."/>
            <person name="Han C."/>
            <person name="Sozhamannan S."/>
            <person name="Rosenzweig C.N."/>
            <person name="Skowronski E.W."/>
        </authorList>
    </citation>
    <scope>NUCLEOTIDE SEQUENCE [LARGE SCALE GENOMIC DNA]</scope>
    <source>
        <strain evidence="3 4">MLST1</strain>
    </source>
</reference>
<name>A0A432W4K1_9GAMM</name>
<sequence>MIARLAFIIVFLAVSALFFTQNPPSGPSIQHLDKAVHFTLFFVLAASMHYAFRLHWSWSMLLLTGYGIAIEVIQHHLPARGADVWDVVADVAGAATFYILLGLYKKKRRG</sequence>